<dbReference type="SUPFAM" id="SSF52922">
    <property type="entry name" value="TK C-terminal domain-like"/>
    <property type="match status" value="1"/>
</dbReference>
<sequence>MPKVLMKGNEAIAEAAIRAGCLNYFAYPITPQSEVAEYLCWRLPEVNGVFLQGESEVAVAYMIFGAAGAGVRVFTTSSSPGISLMSEGISYLCGAELPAVFVNIMRGGPGLGGILPSQADYLQATKGIGHGDCRLLVMAPASVQEAAEMVMQAFPLAEKYRNPVMILGDGLIGQMMEPVEFPDHLRSEPSNKDGWASSGMDHRKSKTRNLVRSLFLDPEQLNRHNMDLRAKYERMKAEEVQYENFNTEGDYQALIVSYGTMSRVCKTAVNMLKEQGIEVGLIRPRTLFPFPEAAIGEAAAKVSCRAVLSVEMSMGQMVEDVERSVRGARPVQWYGKCGGEVPTPEEIIEVVKTTLASDLSRR</sequence>
<organism evidence="4 5">
    <name type="scientific">Desulfatitalea alkaliphila</name>
    <dbReference type="NCBI Taxonomy" id="2929485"/>
    <lineage>
        <taxon>Bacteria</taxon>
        <taxon>Pseudomonadati</taxon>
        <taxon>Thermodesulfobacteriota</taxon>
        <taxon>Desulfobacteria</taxon>
        <taxon>Desulfobacterales</taxon>
        <taxon>Desulfosarcinaceae</taxon>
        <taxon>Desulfatitalea</taxon>
    </lineage>
</organism>
<keyword evidence="1" id="KW-0560">Oxidoreductase</keyword>
<evidence type="ECO:0000259" key="3">
    <source>
        <dbReference type="Pfam" id="PF17147"/>
    </source>
</evidence>
<dbReference type="Gene3D" id="3.40.50.920">
    <property type="match status" value="1"/>
</dbReference>
<dbReference type="Gene3D" id="3.40.50.970">
    <property type="match status" value="1"/>
</dbReference>
<dbReference type="PANTHER" id="PTHR43088">
    <property type="entry name" value="SUBUNIT OF PYRUVATE:FLAVODOXIN OXIDOREDUCTASE-RELATED"/>
    <property type="match status" value="1"/>
</dbReference>
<proteinExistence type="predicted"/>
<keyword evidence="5" id="KW-1185">Reference proteome</keyword>
<accession>A0AA41R0W1</accession>
<dbReference type="InterPro" id="IPR009014">
    <property type="entry name" value="Transketo_C/PFOR_II"/>
</dbReference>
<dbReference type="Pfam" id="PF01855">
    <property type="entry name" value="POR_N"/>
    <property type="match status" value="1"/>
</dbReference>
<protein>
    <submittedName>
        <fullName evidence="4">3-methyl-2-oxobutanoate dehydrogenase subunit VorB</fullName>
    </submittedName>
</protein>
<gene>
    <name evidence="4" type="primary">vorB</name>
    <name evidence="4" type="ORF">MRX98_09515</name>
</gene>
<dbReference type="AlphaFoldDB" id="A0AA41R0W1"/>
<dbReference type="InterPro" id="IPR033412">
    <property type="entry name" value="PFOR_II"/>
</dbReference>
<dbReference type="InterPro" id="IPR052368">
    <property type="entry name" value="2-oxoacid_oxidoreductase"/>
</dbReference>
<dbReference type="InterPro" id="IPR029061">
    <property type="entry name" value="THDP-binding"/>
</dbReference>
<dbReference type="Proteomes" id="UP001165427">
    <property type="component" value="Unassembled WGS sequence"/>
</dbReference>
<name>A0AA41R0W1_9BACT</name>
<comment type="caution">
    <text evidence="4">The sequence shown here is derived from an EMBL/GenBank/DDBJ whole genome shotgun (WGS) entry which is preliminary data.</text>
</comment>
<dbReference type="SUPFAM" id="SSF52518">
    <property type="entry name" value="Thiamin diphosphate-binding fold (THDP-binding)"/>
    <property type="match status" value="1"/>
</dbReference>
<dbReference type="EMBL" id="JALJRB010000008">
    <property type="protein sequence ID" value="MCJ8500807.1"/>
    <property type="molecule type" value="Genomic_DNA"/>
</dbReference>
<dbReference type="GO" id="GO:0016491">
    <property type="term" value="F:oxidoreductase activity"/>
    <property type="evidence" value="ECO:0007669"/>
    <property type="project" value="UniProtKB-KW"/>
</dbReference>
<feature type="domain" description="Pyruvate:ferredoxin oxidoreductase core" evidence="3">
    <location>
        <begin position="253"/>
        <end position="347"/>
    </location>
</feature>
<dbReference type="NCBIfam" id="NF005507">
    <property type="entry name" value="PRK07119.1"/>
    <property type="match status" value="1"/>
</dbReference>
<dbReference type="CDD" id="cd07034">
    <property type="entry name" value="TPP_PYR_PFOR_IOR-alpha_like"/>
    <property type="match status" value="1"/>
</dbReference>
<dbReference type="PANTHER" id="PTHR43088:SF1">
    <property type="entry name" value="SUBUNIT OF PYRUVATE:FLAVODOXIN OXIDOREDUCTASE"/>
    <property type="match status" value="1"/>
</dbReference>
<evidence type="ECO:0000313" key="5">
    <source>
        <dbReference type="Proteomes" id="UP001165427"/>
    </source>
</evidence>
<feature type="domain" description="Pyruvate flavodoxin/ferredoxin oxidoreductase pyrimidine binding" evidence="2">
    <location>
        <begin position="14"/>
        <end position="241"/>
    </location>
</feature>
<reference evidence="4" key="1">
    <citation type="submission" date="2022-04" db="EMBL/GenBank/DDBJ databases">
        <title>Desulfatitalea alkaliphila sp. nov., a novel anaerobic sulfate-reducing bacterium isolated from terrestrial mud volcano, Taman Peninsula, Russia.</title>
        <authorList>
            <person name="Khomyakova M.A."/>
            <person name="Merkel A.Y."/>
            <person name="Slobodkin A.I."/>
        </authorList>
    </citation>
    <scope>NUCLEOTIDE SEQUENCE</scope>
    <source>
        <strain evidence="4">M08but</strain>
    </source>
</reference>
<evidence type="ECO:0000256" key="1">
    <source>
        <dbReference type="ARBA" id="ARBA00023002"/>
    </source>
</evidence>
<dbReference type="InterPro" id="IPR002880">
    <property type="entry name" value="Pyrv_Fd/Flavodoxin_OxRdtase_N"/>
</dbReference>
<evidence type="ECO:0000313" key="4">
    <source>
        <dbReference type="EMBL" id="MCJ8500807.1"/>
    </source>
</evidence>
<dbReference type="Pfam" id="PF17147">
    <property type="entry name" value="PFOR_II"/>
    <property type="match status" value="1"/>
</dbReference>
<evidence type="ECO:0000259" key="2">
    <source>
        <dbReference type="Pfam" id="PF01855"/>
    </source>
</evidence>
<dbReference type="RefSeq" id="WP_246906310.1">
    <property type="nucleotide sequence ID" value="NZ_JALJRB010000008.1"/>
</dbReference>